<reference evidence="4 5" key="1">
    <citation type="submission" date="2015-07" db="EMBL/GenBank/DDBJ databases">
        <title>Genome sequencing of Kibdelosporangium phytohabitans.</title>
        <authorList>
            <person name="Qin S."/>
            <person name="Xing K."/>
        </authorList>
    </citation>
    <scope>NUCLEOTIDE SEQUENCE [LARGE SCALE GENOMIC DNA]</scope>
    <source>
        <strain evidence="4 5">KLBMP1111</strain>
    </source>
</reference>
<dbReference type="PANTHER" id="PTHR43722">
    <property type="entry name" value="PROLINE IMINOPEPTIDASE"/>
    <property type="match status" value="1"/>
</dbReference>
<dbReference type="Gene3D" id="3.40.50.1820">
    <property type="entry name" value="alpha/beta hydrolase"/>
    <property type="match status" value="1"/>
</dbReference>
<dbReference type="GO" id="GO:0006508">
    <property type="term" value="P:proteolysis"/>
    <property type="evidence" value="ECO:0007669"/>
    <property type="project" value="InterPro"/>
</dbReference>
<accession>A0A0N9I2A3</accession>
<evidence type="ECO:0000259" key="2">
    <source>
        <dbReference type="Pfam" id="PF00561"/>
    </source>
</evidence>
<dbReference type="KEGG" id="kphy:AOZ06_19715"/>
<feature type="domain" description="AB hydrolase-1" evidence="2">
    <location>
        <begin position="114"/>
        <end position="258"/>
    </location>
</feature>
<evidence type="ECO:0000259" key="3">
    <source>
        <dbReference type="Pfam" id="PF08386"/>
    </source>
</evidence>
<gene>
    <name evidence="4" type="ORF">AOZ06_19715</name>
</gene>
<proteinExistence type="predicted"/>
<dbReference type="Pfam" id="PF08386">
    <property type="entry name" value="Abhydrolase_4"/>
    <property type="match status" value="1"/>
</dbReference>
<dbReference type="EMBL" id="CP012752">
    <property type="protein sequence ID" value="ALG08842.1"/>
    <property type="molecule type" value="Genomic_DNA"/>
</dbReference>
<dbReference type="GO" id="GO:0005737">
    <property type="term" value="C:cytoplasm"/>
    <property type="evidence" value="ECO:0007669"/>
    <property type="project" value="InterPro"/>
</dbReference>
<dbReference type="Proteomes" id="UP000063699">
    <property type="component" value="Chromosome"/>
</dbReference>
<dbReference type="SUPFAM" id="SSF53474">
    <property type="entry name" value="alpha/beta-Hydrolases"/>
    <property type="match status" value="1"/>
</dbReference>
<dbReference type="InterPro" id="IPR005944">
    <property type="entry name" value="Pro_iminopeptidase"/>
</dbReference>
<feature type="signal peptide" evidence="1">
    <location>
        <begin position="1"/>
        <end position="40"/>
    </location>
</feature>
<dbReference type="STRING" id="860235.AOZ06_19715"/>
<keyword evidence="1" id="KW-0732">Signal</keyword>
<evidence type="ECO:0000256" key="1">
    <source>
        <dbReference type="SAM" id="SignalP"/>
    </source>
</evidence>
<feature type="domain" description="Peptidase S33 tripeptidyl aminopeptidase-like C-terminal" evidence="3">
    <location>
        <begin position="418"/>
        <end position="515"/>
    </location>
</feature>
<evidence type="ECO:0000313" key="4">
    <source>
        <dbReference type="EMBL" id="ALG08842.1"/>
    </source>
</evidence>
<dbReference type="InterPro" id="IPR013595">
    <property type="entry name" value="Pept_S33_TAP-like_C"/>
</dbReference>
<organism evidence="4 5">
    <name type="scientific">Kibdelosporangium phytohabitans</name>
    <dbReference type="NCBI Taxonomy" id="860235"/>
    <lineage>
        <taxon>Bacteria</taxon>
        <taxon>Bacillati</taxon>
        <taxon>Actinomycetota</taxon>
        <taxon>Actinomycetes</taxon>
        <taxon>Pseudonocardiales</taxon>
        <taxon>Pseudonocardiaceae</taxon>
        <taxon>Kibdelosporangium</taxon>
    </lineage>
</organism>
<dbReference type="AlphaFoldDB" id="A0A0N9I2A3"/>
<keyword evidence="5" id="KW-1185">Reference proteome</keyword>
<dbReference type="PANTHER" id="PTHR43722:SF1">
    <property type="entry name" value="PROLINE IMINOPEPTIDASE"/>
    <property type="match status" value="1"/>
</dbReference>
<feature type="chain" id="PRO_5038631876" evidence="1">
    <location>
        <begin position="41"/>
        <end position="526"/>
    </location>
</feature>
<keyword evidence="4" id="KW-0378">Hydrolase</keyword>
<dbReference type="GO" id="GO:0004177">
    <property type="term" value="F:aminopeptidase activity"/>
    <property type="evidence" value="ECO:0007669"/>
    <property type="project" value="UniProtKB-EC"/>
</dbReference>
<dbReference type="InterPro" id="IPR000073">
    <property type="entry name" value="AB_hydrolase_1"/>
</dbReference>
<evidence type="ECO:0000313" key="5">
    <source>
        <dbReference type="Proteomes" id="UP000063699"/>
    </source>
</evidence>
<protein>
    <submittedName>
        <fullName evidence="4">Hydrolase</fullName>
    </submittedName>
</protein>
<dbReference type="InterPro" id="IPR029058">
    <property type="entry name" value="AB_hydrolase_fold"/>
</dbReference>
<sequence>MKSIQRMTPCPVSLRHPQSVMLKLMTVGVLAAASVVPATAAAAPANSLVAQADAAPTPVLNWAPCTEEGLRQYECAVAQVPLDYAKPRGAKLGLSVLRQRATGKRIGTLFTAVGGPGGSGVDAARHGLVSKQLAGRFDVVTFDQRGIMRSRQVRCFATPQDQDRFWETLPMPPVGAAEEGQTRKGSKALADGCARHSGDLVGHLTTVDAARDLDLLRRAVGDQKLTYTGGSYASYLGEVYGALFGDRVRALQLNAMIDPVAYTQSNVHTAWERARGTAGVFAEFARLCTAAGKPACAFAGPDVAGRDASLLARLKRGPIQVGKGDAAIPVRYRDILPAQVNMLYDTREGWPALAQLLDAVERGVDGDPGVVKDILGATAYRLDFLSAFTAITCADVDHPKQPGAWPTMTKVLDLAVPDYGRFWLYPGQPCASWPTPPQRYTGPWRLRSDVPALLINNRFDPVTPLSSAVKAQRAMGNTRLVVVDGHGHAVTGACTDRIRDAYLIDLRVPPQGTTCEPDRQPFTDGV</sequence>
<name>A0A0N9I2A3_9PSEU</name>
<dbReference type="Pfam" id="PF00561">
    <property type="entry name" value="Abhydrolase_1"/>
    <property type="match status" value="1"/>
</dbReference>